<evidence type="ECO:0000256" key="1">
    <source>
        <dbReference type="SAM" id="MobiDB-lite"/>
    </source>
</evidence>
<protein>
    <submittedName>
        <fullName evidence="2 4">Uncharacterized protein</fullName>
    </submittedName>
</protein>
<dbReference type="WBParaSite" id="TCNE_0001205601-mRNA-1">
    <property type="protein sequence ID" value="TCNE_0001205601-mRNA-1"/>
    <property type="gene ID" value="TCNE_0001205601"/>
</dbReference>
<dbReference type="AlphaFoldDB" id="A0A183UU86"/>
<dbReference type="EMBL" id="UYWY01021097">
    <property type="protein sequence ID" value="VDM43377.1"/>
    <property type="molecule type" value="Genomic_DNA"/>
</dbReference>
<dbReference type="Proteomes" id="UP000050794">
    <property type="component" value="Unassembled WGS sequence"/>
</dbReference>
<reference evidence="4" key="1">
    <citation type="submission" date="2016-06" db="UniProtKB">
        <authorList>
            <consortium name="WormBaseParasite"/>
        </authorList>
    </citation>
    <scope>IDENTIFICATION</scope>
</reference>
<evidence type="ECO:0000313" key="4">
    <source>
        <dbReference type="WBParaSite" id="TCNE_0001205601-mRNA-1"/>
    </source>
</evidence>
<accession>A0A183UU86</accession>
<evidence type="ECO:0000313" key="3">
    <source>
        <dbReference type="Proteomes" id="UP000050794"/>
    </source>
</evidence>
<proteinExistence type="predicted"/>
<keyword evidence="3" id="KW-1185">Reference proteome</keyword>
<evidence type="ECO:0000313" key="2">
    <source>
        <dbReference type="EMBL" id="VDM43377.1"/>
    </source>
</evidence>
<feature type="region of interest" description="Disordered" evidence="1">
    <location>
        <begin position="1"/>
        <end position="123"/>
    </location>
</feature>
<reference evidence="2 3" key="2">
    <citation type="submission" date="2018-11" db="EMBL/GenBank/DDBJ databases">
        <authorList>
            <consortium name="Pathogen Informatics"/>
        </authorList>
    </citation>
    <scope>NUCLEOTIDE SEQUENCE [LARGE SCALE GENOMIC DNA]</scope>
</reference>
<feature type="region of interest" description="Disordered" evidence="1">
    <location>
        <begin position="190"/>
        <end position="226"/>
    </location>
</feature>
<feature type="compositionally biased region" description="Polar residues" evidence="1">
    <location>
        <begin position="28"/>
        <end position="48"/>
    </location>
</feature>
<organism evidence="3 4">
    <name type="scientific">Toxocara canis</name>
    <name type="common">Canine roundworm</name>
    <dbReference type="NCBI Taxonomy" id="6265"/>
    <lineage>
        <taxon>Eukaryota</taxon>
        <taxon>Metazoa</taxon>
        <taxon>Ecdysozoa</taxon>
        <taxon>Nematoda</taxon>
        <taxon>Chromadorea</taxon>
        <taxon>Rhabditida</taxon>
        <taxon>Spirurina</taxon>
        <taxon>Ascaridomorpha</taxon>
        <taxon>Ascaridoidea</taxon>
        <taxon>Toxocaridae</taxon>
        <taxon>Toxocara</taxon>
    </lineage>
</organism>
<sequence length="226" mass="24611">MCRIKKKKSVSSQLIPKNEIIQQPEPPRTQNNEQPSASCPSDQPNINPSAAIIPNESIEPTQPEQADEAFVANEPQKCAASEPNKRSGMSAENEQKPSKGEVPANRGKSKEDESPVHSTEATQNPVLFTTIECIRLSNAYFAEENFSVVPCSGETITLSSAKDYCLKTIDKFLGVSESASARKQQFNVEGTQLTNGGKPSDSRDTNGQCTDDTLQGIPKVMPHFED</sequence>
<name>A0A183UU86_TOXCA</name>
<gene>
    <name evidence="2" type="ORF">TCNE_LOCUS12056</name>
</gene>